<name>A0ABN9QQ85_9DINO</name>
<feature type="chain" id="PRO_5045517050" evidence="1">
    <location>
        <begin position="23"/>
        <end position="127"/>
    </location>
</feature>
<protein>
    <submittedName>
        <fullName evidence="2">Uncharacterized protein</fullName>
    </submittedName>
</protein>
<organism evidence="2 3">
    <name type="scientific">Prorocentrum cordatum</name>
    <dbReference type="NCBI Taxonomy" id="2364126"/>
    <lineage>
        <taxon>Eukaryota</taxon>
        <taxon>Sar</taxon>
        <taxon>Alveolata</taxon>
        <taxon>Dinophyceae</taxon>
        <taxon>Prorocentrales</taxon>
        <taxon>Prorocentraceae</taxon>
        <taxon>Prorocentrum</taxon>
    </lineage>
</organism>
<dbReference type="EMBL" id="CAUYUJ010003870">
    <property type="protein sequence ID" value="CAK0807196.1"/>
    <property type="molecule type" value="Genomic_DNA"/>
</dbReference>
<gene>
    <name evidence="2" type="ORF">PCOR1329_LOCUS13147</name>
</gene>
<keyword evidence="3" id="KW-1185">Reference proteome</keyword>
<feature type="signal peptide" evidence="1">
    <location>
        <begin position="1"/>
        <end position="22"/>
    </location>
</feature>
<comment type="caution">
    <text evidence="2">The sequence shown here is derived from an EMBL/GenBank/DDBJ whole genome shotgun (WGS) entry which is preliminary data.</text>
</comment>
<evidence type="ECO:0000313" key="3">
    <source>
        <dbReference type="Proteomes" id="UP001189429"/>
    </source>
</evidence>
<proteinExistence type="predicted"/>
<evidence type="ECO:0000256" key="1">
    <source>
        <dbReference type="SAM" id="SignalP"/>
    </source>
</evidence>
<feature type="non-terminal residue" evidence="2">
    <location>
        <position position="127"/>
    </location>
</feature>
<sequence length="127" mass="13756">RCQTLGWLFVAGVAASSARTWAAKWGEFHTDRTTFLGASKTFGFMAMDLLAAKVLHNVNGSFGVWLLDGLAEKVGCIVNSVQLLLCDAHPGAAPPSDRLRGLGVVIEEYEFVRRLRSRCDVCSKAAV</sequence>
<evidence type="ECO:0000313" key="2">
    <source>
        <dbReference type="EMBL" id="CAK0807196.1"/>
    </source>
</evidence>
<accession>A0ABN9QQ85</accession>
<reference evidence="2" key="1">
    <citation type="submission" date="2023-10" db="EMBL/GenBank/DDBJ databases">
        <authorList>
            <person name="Chen Y."/>
            <person name="Shah S."/>
            <person name="Dougan E. K."/>
            <person name="Thang M."/>
            <person name="Chan C."/>
        </authorList>
    </citation>
    <scope>NUCLEOTIDE SEQUENCE [LARGE SCALE GENOMIC DNA]</scope>
</reference>
<dbReference type="Proteomes" id="UP001189429">
    <property type="component" value="Unassembled WGS sequence"/>
</dbReference>
<feature type="non-terminal residue" evidence="2">
    <location>
        <position position="1"/>
    </location>
</feature>
<keyword evidence="1" id="KW-0732">Signal</keyword>